<sequence length="80" mass="8493">MRDIARRGVKFGVTFDDLVHGFGEVLLRGGLAPLPDGVHARFGADAACTRPGLIKAGSNVSGRFVAIMTLMLPRESKPSN</sequence>
<protein>
    <submittedName>
        <fullName evidence="2">Uncharacterized protein</fullName>
    </submittedName>
</protein>
<name>A0A915J976_ROMCU</name>
<proteinExistence type="predicted"/>
<evidence type="ECO:0000313" key="2">
    <source>
        <dbReference type="WBParaSite" id="nRc.2.0.1.t22712-RA"/>
    </source>
</evidence>
<evidence type="ECO:0000313" key="1">
    <source>
        <dbReference type="Proteomes" id="UP000887565"/>
    </source>
</evidence>
<dbReference type="Proteomes" id="UP000887565">
    <property type="component" value="Unplaced"/>
</dbReference>
<keyword evidence="1" id="KW-1185">Reference proteome</keyword>
<reference evidence="2" key="1">
    <citation type="submission" date="2022-11" db="UniProtKB">
        <authorList>
            <consortium name="WormBaseParasite"/>
        </authorList>
    </citation>
    <scope>IDENTIFICATION</scope>
</reference>
<dbReference type="AlphaFoldDB" id="A0A915J976"/>
<dbReference type="WBParaSite" id="nRc.2.0.1.t22712-RA">
    <property type="protein sequence ID" value="nRc.2.0.1.t22712-RA"/>
    <property type="gene ID" value="nRc.2.0.1.g22712"/>
</dbReference>
<organism evidence="1 2">
    <name type="scientific">Romanomermis culicivorax</name>
    <name type="common">Nematode worm</name>
    <dbReference type="NCBI Taxonomy" id="13658"/>
    <lineage>
        <taxon>Eukaryota</taxon>
        <taxon>Metazoa</taxon>
        <taxon>Ecdysozoa</taxon>
        <taxon>Nematoda</taxon>
        <taxon>Enoplea</taxon>
        <taxon>Dorylaimia</taxon>
        <taxon>Mermithida</taxon>
        <taxon>Mermithoidea</taxon>
        <taxon>Mermithidae</taxon>
        <taxon>Romanomermis</taxon>
    </lineage>
</organism>
<accession>A0A915J976</accession>